<feature type="transmembrane region" description="Helical" evidence="2">
    <location>
        <begin position="17"/>
        <end position="39"/>
    </location>
</feature>
<evidence type="ECO:0000256" key="1">
    <source>
        <dbReference type="SAM" id="MobiDB-lite"/>
    </source>
</evidence>
<keyword evidence="2" id="KW-0472">Membrane</keyword>
<comment type="caution">
    <text evidence="3">The sequence shown here is derived from an EMBL/GenBank/DDBJ whole genome shotgun (WGS) entry which is preliminary data.</text>
</comment>
<dbReference type="AlphaFoldDB" id="A0A0F9CJR5"/>
<reference evidence="3" key="1">
    <citation type="journal article" date="2015" name="Nature">
        <title>Complex archaea that bridge the gap between prokaryotes and eukaryotes.</title>
        <authorList>
            <person name="Spang A."/>
            <person name="Saw J.H."/>
            <person name="Jorgensen S.L."/>
            <person name="Zaremba-Niedzwiedzka K."/>
            <person name="Martijn J."/>
            <person name="Lind A.E."/>
            <person name="van Eijk R."/>
            <person name="Schleper C."/>
            <person name="Guy L."/>
            <person name="Ettema T.J."/>
        </authorList>
    </citation>
    <scope>NUCLEOTIDE SEQUENCE</scope>
</reference>
<proteinExistence type="predicted"/>
<feature type="region of interest" description="Disordered" evidence="1">
    <location>
        <begin position="205"/>
        <end position="228"/>
    </location>
</feature>
<feature type="transmembrane region" description="Helical" evidence="2">
    <location>
        <begin position="92"/>
        <end position="111"/>
    </location>
</feature>
<evidence type="ECO:0000313" key="3">
    <source>
        <dbReference type="EMBL" id="KKK96866.1"/>
    </source>
</evidence>
<feature type="transmembrane region" description="Helical" evidence="2">
    <location>
        <begin position="147"/>
        <end position="167"/>
    </location>
</feature>
<name>A0A0F9CJR5_9ZZZZ</name>
<accession>A0A0F9CJR5</accession>
<dbReference type="EMBL" id="LAZR01046297">
    <property type="protein sequence ID" value="KKK96866.1"/>
    <property type="molecule type" value="Genomic_DNA"/>
</dbReference>
<keyword evidence="2" id="KW-0812">Transmembrane</keyword>
<sequence length="237" mass="26221">MVVVVVMGDMGARRTKTFLWVLLLLHQAFNLVVFFFTWFAAVGVGPNSGPLDPDVIKWLLLPGLIFCFVLFLVALLAGTFRDNTKWRQNAHTWFYAEAVFFLLFLTVWAWIWDSRFESEFPGGSPVIPASDDPAFVAKLKAFIEWKVIVLAAAIWSGVILGSGLHLWRTMLQHDQAVAAAAAASEPSIPLVKMHMPSEHLRYVAAPPRQPPVGRSGGGRRPLASHPPGTKLYATPAM</sequence>
<gene>
    <name evidence="3" type="ORF">LCGC14_2658480</name>
</gene>
<protein>
    <submittedName>
        <fullName evidence="3">Uncharacterized protein</fullName>
    </submittedName>
</protein>
<feature type="transmembrane region" description="Helical" evidence="2">
    <location>
        <begin position="59"/>
        <end position="80"/>
    </location>
</feature>
<evidence type="ECO:0000256" key="2">
    <source>
        <dbReference type="SAM" id="Phobius"/>
    </source>
</evidence>
<organism evidence="3">
    <name type="scientific">marine sediment metagenome</name>
    <dbReference type="NCBI Taxonomy" id="412755"/>
    <lineage>
        <taxon>unclassified sequences</taxon>
        <taxon>metagenomes</taxon>
        <taxon>ecological metagenomes</taxon>
    </lineage>
</organism>
<keyword evidence="2" id="KW-1133">Transmembrane helix</keyword>